<reference evidence="2 3" key="1">
    <citation type="journal article" date="2015" name="Int. J. Syst. Evol. Microbiol.">
        <title>Sphingomonas hengshuiensis sp. nov., isolated from lake wetland.</title>
        <authorList>
            <person name="Wei S."/>
            <person name="Wang T."/>
            <person name="Liu H."/>
            <person name="Zhang C."/>
            <person name="Guo J."/>
            <person name="Wang Q."/>
            <person name="Liang K."/>
            <person name="Zhang Z."/>
        </authorList>
    </citation>
    <scope>NUCLEOTIDE SEQUENCE [LARGE SCALE GENOMIC DNA]</scope>
    <source>
        <strain evidence="2 3">WHSC-8</strain>
    </source>
</reference>
<proteinExistence type="predicted"/>
<evidence type="ECO:0000313" key="3">
    <source>
        <dbReference type="Proteomes" id="UP000032300"/>
    </source>
</evidence>
<accession>A0A7U5BEF2</accession>
<dbReference type="GO" id="GO:0006950">
    <property type="term" value="P:response to stress"/>
    <property type="evidence" value="ECO:0007669"/>
    <property type="project" value="TreeGrafter"/>
</dbReference>
<gene>
    <name evidence="2" type="ORF">TS85_01515</name>
</gene>
<dbReference type="SUPFAM" id="SSF46785">
    <property type="entry name" value="Winged helix' DNA-binding domain"/>
    <property type="match status" value="1"/>
</dbReference>
<dbReference type="InterPro" id="IPR036388">
    <property type="entry name" value="WH-like_DNA-bd_sf"/>
</dbReference>
<dbReference type="InterPro" id="IPR000835">
    <property type="entry name" value="HTH_MarR-typ"/>
</dbReference>
<dbReference type="EMBL" id="CP010836">
    <property type="protein sequence ID" value="AJP70780.1"/>
    <property type="molecule type" value="Genomic_DNA"/>
</dbReference>
<dbReference type="GO" id="GO:0003700">
    <property type="term" value="F:DNA-binding transcription factor activity"/>
    <property type="evidence" value="ECO:0007669"/>
    <property type="project" value="InterPro"/>
</dbReference>
<keyword evidence="3" id="KW-1185">Reference proteome</keyword>
<evidence type="ECO:0000313" key="2">
    <source>
        <dbReference type="EMBL" id="AJP70780.1"/>
    </source>
</evidence>
<name>A0A7U5BEF2_9SPHN</name>
<sequence length="140" mass="15660">MLFQEAAARRLDLTATQLECFQLVRNEGPLTASELARETGLTRASLSVIVDKLAARAFLSREQDPADRRRWILKSDPEAIATVDAIYVDHVKRTTALLDEYGDDELDAALRFMARLTEELKATTIELAGDHPPAIRRGPR</sequence>
<dbReference type="PROSITE" id="PS50995">
    <property type="entry name" value="HTH_MARR_2"/>
    <property type="match status" value="1"/>
</dbReference>
<dbReference type="InterPro" id="IPR036390">
    <property type="entry name" value="WH_DNA-bd_sf"/>
</dbReference>
<reference evidence="2 3" key="2">
    <citation type="submission" date="2015-02" db="EMBL/GenBank/DDBJ databases">
        <title>The complete genome of Sphingomonas hengshuiensis sp. WHSC-8 isolated from soil of Hengshui Lake.</title>
        <authorList>
            <person name="Wei S."/>
            <person name="Guo J."/>
            <person name="Su C."/>
            <person name="Wu R."/>
            <person name="Zhang Z."/>
            <person name="Liang K."/>
            <person name="Li H."/>
            <person name="Wang T."/>
            <person name="Liu H."/>
            <person name="Zhang C."/>
            <person name="Li Z."/>
            <person name="Wang Q."/>
            <person name="Meng J."/>
        </authorList>
    </citation>
    <scope>NUCLEOTIDE SEQUENCE [LARGE SCALE GENOMIC DNA]</scope>
    <source>
        <strain evidence="2 3">WHSC-8</strain>
    </source>
</reference>
<dbReference type="InterPro" id="IPR039422">
    <property type="entry name" value="MarR/SlyA-like"/>
</dbReference>
<dbReference type="PANTHER" id="PTHR33164:SF106">
    <property type="entry name" value="TRANSCRIPTIONAL REGULATORY PROTEIN"/>
    <property type="match status" value="1"/>
</dbReference>
<dbReference type="Gene3D" id="1.10.10.10">
    <property type="entry name" value="Winged helix-like DNA-binding domain superfamily/Winged helix DNA-binding domain"/>
    <property type="match status" value="1"/>
</dbReference>
<feature type="domain" description="HTH marR-type" evidence="1">
    <location>
        <begin position="1"/>
        <end position="118"/>
    </location>
</feature>
<dbReference type="SMART" id="SM00347">
    <property type="entry name" value="HTH_MARR"/>
    <property type="match status" value="1"/>
</dbReference>
<dbReference type="AlphaFoldDB" id="A0A7U5BEF2"/>
<dbReference type="KEGG" id="sphi:TS85_01515"/>
<dbReference type="Proteomes" id="UP000032300">
    <property type="component" value="Chromosome"/>
</dbReference>
<dbReference type="PANTHER" id="PTHR33164">
    <property type="entry name" value="TRANSCRIPTIONAL REGULATOR, MARR FAMILY"/>
    <property type="match status" value="1"/>
</dbReference>
<protein>
    <recommendedName>
        <fullName evidence="1">HTH marR-type domain-containing protein</fullName>
    </recommendedName>
</protein>
<evidence type="ECO:0000259" key="1">
    <source>
        <dbReference type="PROSITE" id="PS50995"/>
    </source>
</evidence>
<organism evidence="2 3">
    <name type="scientific">Sphingomonas hengshuiensis</name>
    <dbReference type="NCBI Taxonomy" id="1609977"/>
    <lineage>
        <taxon>Bacteria</taxon>
        <taxon>Pseudomonadati</taxon>
        <taxon>Pseudomonadota</taxon>
        <taxon>Alphaproteobacteria</taxon>
        <taxon>Sphingomonadales</taxon>
        <taxon>Sphingomonadaceae</taxon>
        <taxon>Sphingomonas</taxon>
    </lineage>
</organism>
<dbReference type="Pfam" id="PF01047">
    <property type="entry name" value="MarR"/>
    <property type="match status" value="1"/>
</dbReference>